<sequence>MLPCSVRRVAAVPPTPLVSSLSNSAPRAAATVGIARPIRHQRRWSSSKPSSSDNGPKDIPGQSAVPASASSRSGQSKTTGEKRKRKSKDSAERNASQKLPSVPSTQHLSQEALGLSTFFSLHRPISVTHSLPKSITEDAFASIFASRNRPNNAGDVISTLSRTADELDGAMAKMTIADQPEPDVHGDPVRKIDVQHHDGSESSVYVQLNSMAGQFVPFRPPPIPQPQNAATAGQAQVEAAAEELLDDTPQHRVYKALFTIEESTDADGQVRVLAHSPRIIQDGAPRSFLERMARRQMLFEEAQGTTDTMHALSVKRQRKLKMKKKNTSTHHRPFPSYLRPASGSHDEPITLRSDLPANLRTPPTVPNPTYRITSTMAEPNPMTALQADLARFRKASLYSAVEDTDRLLEMLVQAREQVAGATDPHRASLTMTKLQNPINARFDAINNDLKEVSKGQKVFGKSLDKASLSPGLGVLLPTEHDAMATHPELINRAIAMHMLREGQFSVASTFLRETHEHPLPRSPTSNTNAAPDIQSLQSQELQEKFANMYSILNELKRRNLVPAINWAHQNSAELEARGSNLEFELTKLQFLWLFKGPEVNGLPDDDRNGRNGALAHAQAHFARFQARHRPDIQRLTCSLLYAPNLASSPYASLFAPANTIFDDVATSFTREFCSLLGLSAESPLYLAATAGSIALPQLLKYTNYVMASRTEWTTENELAFETPLPRSMVYHPIFVCPVSKEQSTEQNPPMLLPCGHVICKESLHRLAKGSRFKCPYCPSEGHIRDAREISL</sequence>
<keyword evidence="3" id="KW-0963">Cytoplasm</keyword>
<dbReference type="Pfam" id="PF13445">
    <property type="entry name" value="zf-RING_UBOX"/>
    <property type="match status" value="1"/>
</dbReference>
<feature type="region of interest" description="Disordered" evidence="12">
    <location>
        <begin position="321"/>
        <end position="375"/>
    </location>
</feature>
<dbReference type="PROSITE" id="PS50896">
    <property type="entry name" value="LISH"/>
    <property type="match status" value="1"/>
</dbReference>
<dbReference type="GO" id="GO:0005737">
    <property type="term" value="C:cytoplasm"/>
    <property type="evidence" value="ECO:0007669"/>
    <property type="project" value="UniProtKB-SubCell"/>
</dbReference>
<evidence type="ECO:0000259" key="13">
    <source>
        <dbReference type="PROSITE" id="PS50089"/>
    </source>
</evidence>
<dbReference type="InterPro" id="IPR037683">
    <property type="entry name" value="Rmd5_dRing"/>
</dbReference>
<organism evidence="16 17">
    <name type="scientific">Verticillium longisporum</name>
    <name type="common">Verticillium dahliae var. longisporum</name>
    <dbReference type="NCBI Taxonomy" id="100787"/>
    <lineage>
        <taxon>Eukaryota</taxon>
        <taxon>Fungi</taxon>
        <taxon>Dikarya</taxon>
        <taxon>Ascomycota</taxon>
        <taxon>Pezizomycotina</taxon>
        <taxon>Sordariomycetes</taxon>
        <taxon>Hypocreomycetidae</taxon>
        <taxon>Glomerellales</taxon>
        <taxon>Plectosphaerellaceae</taxon>
        <taxon>Verticillium</taxon>
    </lineage>
</organism>
<dbReference type="InterPro" id="IPR006594">
    <property type="entry name" value="LisH"/>
</dbReference>
<evidence type="ECO:0000256" key="3">
    <source>
        <dbReference type="ARBA" id="ARBA00022490"/>
    </source>
</evidence>
<comment type="similarity">
    <text evidence="7">Belongs to the RMD5/GID2 family.</text>
</comment>
<dbReference type="GO" id="GO:0034657">
    <property type="term" value="C:GID complex"/>
    <property type="evidence" value="ECO:0007669"/>
    <property type="project" value="TreeGrafter"/>
</dbReference>
<dbReference type="InterPro" id="IPR006595">
    <property type="entry name" value="CTLH_C"/>
</dbReference>
<evidence type="ECO:0000256" key="1">
    <source>
        <dbReference type="ARBA" id="ARBA00002343"/>
    </source>
</evidence>
<feature type="compositionally biased region" description="Polar residues" evidence="12">
    <location>
        <begin position="68"/>
        <end position="78"/>
    </location>
</feature>
<dbReference type="SMART" id="SM00184">
    <property type="entry name" value="RING"/>
    <property type="match status" value="1"/>
</dbReference>
<evidence type="ECO:0000256" key="9">
    <source>
        <dbReference type="ARBA" id="ARBA00080744"/>
    </source>
</evidence>
<evidence type="ECO:0000313" key="17">
    <source>
        <dbReference type="Proteomes" id="UP000044602"/>
    </source>
</evidence>
<evidence type="ECO:0000313" key="16">
    <source>
        <dbReference type="EMBL" id="CRK40437.1"/>
    </source>
</evidence>
<gene>
    <name evidence="16" type="ORF">BN1708_008224</name>
</gene>
<keyword evidence="5 10" id="KW-0863">Zinc-finger</keyword>
<feature type="domain" description="RING-Gid-type" evidence="15">
    <location>
        <begin position="736"/>
        <end position="777"/>
    </location>
</feature>
<evidence type="ECO:0000256" key="2">
    <source>
        <dbReference type="ARBA" id="ARBA00004496"/>
    </source>
</evidence>
<dbReference type="SMART" id="SM00668">
    <property type="entry name" value="CTLH"/>
    <property type="match status" value="1"/>
</dbReference>
<feature type="region of interest" description="Disordered" evidence="12">
    <location>
        <begin position="16"/>
        <end position="107"/>
    </location>
</feature>
<evidence type="ECO:0000259" key="15">
    <source>
        <dbReference type="PROSITE" id="PS51867"/>
    </source>
</evidence>
<dbReference type="PROSITE" id="PS51867">
    <property type="entry name" value="ZF_RING_GID"/>
    <property type="match status" value="1"/>
</dbReference>
<dbReference type="Pfam" id="PF10607">
    <property type="entry name" value="CTLH"/>
    <property type="match status" value="1"/>
</dbReference>
<feature type="zinc finger region" description="RING-Gid-type" evidence="11">
    <location>
        <begin position="736"/>
        <end position="777"/>
    </location>
</feature>
<dbReference type="InterPro" id="IPR027370">
    <property type="entry name" value="Znf-RING_euk"/>
</dbReference>
<comment type="subcellular location">
    <subcellularLocation>
        <location evidence="2">Cytoplasm</location>
    </subcellularLocation>
</comment>
<feature type="domain" description="RING-type" evidence="13">
    <location>
        <begin position="736"/>
        <end position="777"/>
    </location>
</feature>
<dbReference type="PROSITE" id="PS50897">
    <property type="entry name" value="CTLH"/>
    <property type="match status" value="1"/>
</dbReference>
<dbReference type="InterPro" id="IPR024964">
    <property type="entry name" value="CTLH/CRA"/>
</dbReference>
<dbReference type="Proteomes" id="UP000044602">
    <property type="component" value="Unassembled WGS sequence"/>
</dbReference>
<dbReference type="InterPro" id="IPR013083">
    <property type="entry name" value="Znf_RING/FYVE/PHD"/>
</dbReference>
<feature type="compositionally biased region" description="Polar residues" evidence="12">
    <location>
        <begin position="93"/>
        <end position="107"/>
    </location>
</feature>
<evidence type="ECO:0000256" key="10">
    <source>
        <dbReference type="PROSITE-ProRule" id="PRU00175"/>
    </source>
</evidence>
<dbReference type="STRING" id="100787.A0A0G4N1W3"/>
<evidence type="ECO:0000256" key="12">
    <source>
        <dbReference type="SAM" id="MobiDB-lite"/>
    </source>
</evidence>
<dbReference type="GO" id="GO:0043161">
    <property type="term" value="P:proteasome-mediated ubiquitin-dependent protein catabolic process"/>
    <property type="evidence" value="ECO:0007669"/>
    <property type="project" value="InterPro"/>
</dbReference>
<dbReference type="SUPFAM" id="SSF57850">
    <property type="entry name" value="RING/U-box"/>
    <property type="match status" value="1"/>
</dbReference>
<evidence type="ECO:0000256" key="4">
    <source>
        <dbReference type="ARBA" id="ARBA00022723"/>
    </source>
</evidence>
<dbReference type="InterPro" id="IPR044063">
    <property type="entry name" value="ZF_RING_GID"/>
</dbReference>
<dbReference type="CDD" id="cd16652">
    <property type="entry name" value="dRING_Rmd5p-like"/>
    <property type="match status" value="1"/>
</dbReference>
<dbReference type="InterPro" id="IPR045098">
    <property type="entry name" value="Fyv10_fam"/>
</dbReference>
<dbReference type="AlphaFoldDB" id="A0A0G4N1W3"/>
<dbReference type="FunFam" id="3.30.40.10:FF:000143">
    <property type="entry name" value="Regulator of gluconeogenesis Rmd5"/>
    <property type="match status" value="1"/>
</dbReference>
<dbReference type="PANTHER" id="PTHR12170:SF3">
    <property type="entry name" value="GH10162P"/>
    <property type="match status" value="1"/>
</dbReference>
<evidence type="ECO:0000256" key="8">
    <source>
        <dbReference type="ARBA" id="ARBA00075398"/>
    </source>
</evidence>
<reference evidence="16 17" key="1">
    <citation type="submission" date="2015-05" db="EMBL/GenBank/DDBJ databases">
        <authorList>
            <person name="Wang D.B."/>
            <person name="Wang M."/>
        </authorList>
    </citation>
    <scope>NUCLEOTIDE SEQUENCE [LARGE SCALE GENOMIC DNA]</scope>
    <source>
        <strain evidence="16">VL1</strain>
    </source>
</reference>
<dbReference type="SMART" id="SM00757">
    <property type="entry name" value="CRA"/>
    <property type="match status" value="1"/>
</dbReference>
<evidence type="ECO:0000256" key="7">
    <source>
        <dbReference type="ARBA" id="ARBA00061136"/>
    </source>
</evidence>
<feature type="compositionally biased region" description="Basic residues" evidence="12">
    <location>
        <begin position="321"/>
        <end position="333"/>
    </location>
</feature>
<dbReference type="InterPro" id="IPR013144">
    <property type="entry name" value="CRA_dom"/>
</dbReference>
<dbReference type="GO" id="GO:0005634">
    <property type="term" value="C:nucleus"/>
    <property type="evidence" value="ECO:0007669"/>
    <property type="project" value="TreeGrafter"/>
</dbReference>
<proteinExistence type="inferred from homology"/>
<feature type="domain" description="CTLH" evidence="14">
    <location>
        <begin position="544"/>
        <end position="601"/>
    </location>
</feature>
<accession>A0A0G4N1W3</accession>
<keyword evidence="4" id="KW-0479">Metal-binding</keyword>
<keyword evidence="6" id="KW-0862">Zinc</keyword>
<dbReference type="GO" id="GO:0061630">
    <property type="term" value="F:ubiquitin protein ligase activity"/>
    <property type="evidence" value="ECO:0007669"/>
    <property type="project" value="InterPro"/>
</dbReference>
<dbReference type="PROSITE" id="PS50089">
    <property type="entry name" value="ZF_RING_2"/>
    <property type="match status" value="1"/>
</dbReference>
<evidence type="ECO:0000256" key="5">
    <source>
        <dbReference type="ARBA" id="ARBA00022771"/>
    </source>
</evidence>
<dbReference type="GO" id="GO:0008270">
    <property type="term" value="F:zinc ion binding"/>
    <property type="evidence" value="ECO:0007669"/>
    <property type="project" value="UniProtKB-KW"/>
</dbReference>
<keyword evidence="17" id="KW-1185">Reference proteome</keyword>
<dbReference type="EMBL" id="CVQH01026305">
    <property type="protein sequence ID" value="CRK40437.1"/>
    <property type="molecule type" value="Genomic_DNA"/>
</dbReference>
<dbReference type="PANTHER" id="PTHR12170">
    <property type="entry name" value="MACROPHAGE ERYTHROBLAST ATTACHER-RELATED"/>
    <property type="match status" value="1"/>
</dbReference>
<dbReference type="Gene3D" id="3.30.40.10">
    <property type="entry name" value="Zinc/RING finger domain, C3HC4 (zinc finger)"/>
    <property type="match status" value="1"/>
</dbReference>
<protein>
    <recommendedName>
        <fullName evidence="9">GID complex catalytic subunit 2</fullName>
    </recommendedName>
    <alternativeName>
        <fullName evidence="8">Glucose-induced degradation protein 2</fullName>
    </alternativeName>
</protein>
<evidence type="ECO:0000256" key="6">
    <source>
        <dbReference type="ARBA" id="ARBA00022833"/>
    </source>
</evidence>
<dbReference type="InterPro" id="IPR001841">
    <property type="entry name" value="Znf_RING"/>
</dbReference>
<name>A0A0G4N1W3_VERLO</name>
<evidence type="ECO:0000259" key="14">
    <source>
        <dbReference type="PROSITE" id="PS50897"/>
    </source>
</evidence>
<comment type="function">
    <text evidence="1">Involved in the proteasome-dependent degradation of fructose-1,6-bisphosphatase.</text>
</comment>
<evidence type="ECO:0000256" key="11">
    <source>
        <dbReference type="PROSITE-ProRule" id="PRU01215"/>
    </source>
</evidence>